<dbReference type="InterPro" id="IPR036126">
    <property type="entry name" value="TBCA_sf"/>
</dbReference>
<dbReference type="Gene3D" id="1.20.58.90">
    <property type="match status" value="1"/>
</dbReference>
<dbReference type="GO" id="GO:0048487">
    <property type="term" value="F:beta-tubulin binding"/>
    <property type="evidence" value="ECO:0007669"/>
    <property type="project" value="InterPro"/>
</dbReference>
<comment type="similarity">
    <text evidence="1 3">Belongs to the TBCA family.</text>
</comment>
<gene>
    <name evidence="4" type="ORF">B0T14DRAFT_416591</name>
</gene>
<reference evidence="4" key="1">
    <citation type="submission" date="2023-06" db="EMBL/GenBank/DDBJ databases">
        <title>Genome-scale phylogeny and comparative genomics of the fungal order Sordariales.</title>
        <authorList>
            <consortium name="Lawrence Berkeley National Laboratory"/>
            <person name="Hensen N."/>
            <person name="Bonometti L."/>
            <person name="Westerberg I."/>
            <person name="Brannstrom I.O."/>
            <person name="Guillou S."/>
            <person name="Cros-Aarteil S."/>
            <person name="Calhoun S."/>
            <person name="Haridas S."/>
            <person name="Kuo A."/>
            <person name="Mondo S."/>
            <person name="Pangilinan J."/>
            <person name="Riley R."/>
            <person name="Labutti K."/>
            <person name="Andreopoulos B."/>
            <person name="Lipzen A."/>
            <person name="Chen C."/>
            <person name="Yanf M."/>
            <person name="Daum C."/>
            <person name="Ng V."/>
            <person name="Clum A."/>
            <person name="Steindorff A."/>
            <person name="Ohm R."/>
            <person name="Martin F."/>
            <person name="Silar P."/>
            <person name="Natvig D."/>
            <person name="Lalanne C."/>
            <person name="Gautier V."/>
            <person name="Ament-Velasquez S.L."/>
            <person name="Kruys A."/>
            <person name="Hutchinson M.I."/>
            <person name="Powell A.J."/>
            <person name="Barry K."/>
            <person name="Miller A.N."/>
            <person name="Grigoriev I.V."/>
            <person name="Debuchy R."/>
            <person name="Gladieux P."/>
            <person name="Thoren M.H."/>
            <person name="Johannesson H."/>
        </authorList>
    </citation>
    <scope>NUCLEOTIDE SEQUENCE</scope>
    <source>
        <strain evidence="4">CBS 606.72</strain>
    </source>
</reference>
<keyword evidence="3" id="KW-0493">Microtubule</keyword>
<comment type="subunit">
    <text evidence="3">Supercomplex made of cofactors A to E. Cofactors A and D function by capturing and stabilizing tubulin in a quasi-native conformation. Cofactor E binds to the cofactor D-tubulin complex; interaction with cofactor C then causes the release of tubulin polypeptides that are committed to the native state.</text>
</comment>
<keyword evidence="2 3" id="KW-0143">Chaperone</keyword>
<dbReference type="EMBL" id="JAULSU010000001">
    <property type="protein sequence ID" value="KAK0631690.1"/>
    <property type="molecule type" value="Genomic_DNA"/>
</dbReference>
<keyword evidence="3" id="KW-0206">Cytoskeleton</keyword>
<dbReference type="SUPFAM" id="SSF46988">
    <property type="entry name" value="Tubulin chaperone cofactor A"/>
    <property type="match status" value="1"/>
</dbReference>
<dbReference type="AlphaFoldDB" id="A0AA39XDH2"/>
<comment type="caution">
    <text evidence="4">The sequence shown here is derived from an EMBL/GenBank/DDBJ whole genome shotgun (WGS) entry which is preliminary data.</text>
</comment>
<name>A0AA39XDH2_9PEZI</name>
<keyword evidence="5" id="KW-1185">Reference proteome</keyword>
<evidence type="ECO:0000256" key="2">
    <source>
        <dbReference type="ARBA" id="ARBA00023186"/>
    </source>
</evidence>
<dbReference type="GO" id="GO:0005874">
    <property type="term" value="C:microtubule"/>
    <property type="evidence" value="ECO:0007669"/>
    <property type="project" value="UniProtKB-KW"/>
</dbReference>
<sequence length="122" mass="13225">MAPPSALAIATQAVQRLVKEESYYHKEQASQETRIKKLEEDIAAGGANLDSNAEYVLKQEKTALEETKKVFEPLKERIVKAVGTLEEQIAISESDGVAPVAELTKAKEALKSGQKVGGLTDE</sequence>
<organism evidence="4 5">
    <name type="scientific">Immersiella caudata</name>
    <dbReference type="NCBI Taxonomy" id="314043"/>
    <lineage>
        <taxon>Eukaryota</taxon>
        <taxon>Fungi</taxon>
        <taxon>Dikarya</taxon>
        <taxon>Ascomycota</taxon>
        <taxon>Pezizomycotina</taxon>
        <taxon>Sordariomycetes</taxon>
        <taxon>Sordariomycetidae</taxon>
        <taxon>Sordariales</taxon>
        <taxon>Lasiosphaeriaceae</taxon>
        <taxon>Immersiella</taxon>
    </lineage>
</organism>
<comment type="subcellular location">
    <subcellularLocation>
        <location evidence="3">Cytoplasm</location>
        <location evidence="3">Cytoskeleton</location>
    </subcellularLocation>
</comment>
<accession>A0AA39XDH2</accession>
<dbReference type="Pfam" id="PF02970">
    <property type="entry name" value="TBCA"/>
    <property type="match status" value="1"/>
</dbReference>
<dbReference type="GO" id="GO:0007021">
    <property type="term" value="P:tubulin complex assembly"/>
    <property type="evidence" value="ECO:0007669"/>
    <property type="project" value="UniProtKB-UniRule"/>
</dbReference>
<protein>
    <recommendedName>
        <fullName evidence="3">Tubulin-specific chaperone A</fullName>
    </recommendedName>
</protein>
<keyword evidence="3" id="KW-0963">Cytoplasm</keyword>
<dbReference type="GO" id="GO:0005829">
    <property type="term" value="C:cytosol"/>
    <property type="evidence" value="ECO:0007669"/>
    <property type="project" value="TreeGrafter"/>
</dbReference>
<evidence type="ECO:0000256" key="1">
    <source>
        <dbReference type="ARBA" id="ARBA00006806"/>
    </source>
</evidence>
<dbReference type="Proteomes" id="UP001175000">
    <property type="component" value="Unassembled WGS sequence"/>
</dbReference>
<dbReference type="PANTHER" id="PTHR21500">
    <property type="entry name" value="TUBULIN-SPECIFIC CHAPERONE A"/>
    <property type="match status" value="1"/>
</dbReference>
<evidence type="ECO:0000313" key="4">
    <source>
        <dbReference type="EMBL" id="KAK0631690.1"/>
    </source>
</evidence>
<evidence type="ECO:0000313" key="5">
    <source>
        <dbReference type="Proteomes" id="UP001175000"/>
    </source>
</evidence>
<dbReference type="InterPro" id="IPR004226">
    <property type="entry name" value="TBCA"/>
</dbReference>
<dbReference type="PANTHER" id="PTHR21500:SF0">
    <property type="entry name" value="TUBULIN-SPECIFIC CHAPERONE A"/>
    <property type="match status" value="1"/>
</dbReference>
<evidence type="ECO:0000256" key="3">
    <source>
        <dbReference type="RuleBase" id="RU364030"/>
    </source>
</evidence>
<dbReference type="GO" id="GO:0007023">
    <property type="term" value="P:post-chaperonin tubulin folding pathway"/>
    <property type="evidence" value="ECO:0007669"/>
    <property type="project" value="UniProtKB-UniRule"/>
</dbReference>
<proteinExistence type="inferred from homology"/>